<gene>
    <name evidence="1" type="ordered locus">AM1_4481</name>
</gene>
<evidence type="ECO:0000313" key="1">
    <source>
        <dbReference type="EMBL" id="ABW29457.1"/>
    </source>
</evidence>
<dbReference type="EMBL" id="CP000828">
    <property type="protein sequence ID" value="ABW29457.1"/>
    <property type="molecule type" value="Genomic_DNA"/>
</dbReference>
<dbReference type="KEGG" id="amr:AM1_4481"/>
<reference evidence="1 2" key="1">
    <citation type="journal article" date="2008" name="Proc. Natl. Acad. Sci. U.S.A.">
        <title>Niche adaptation and genome expansion in the chlorophyll d-producing cyanobacterium Acaryochloris marina.</title>
        <authorList>
            <person name="Swingley W.D."/>
            <person name="Chen M."/>
            <person name="Cheung P.C."/>
            <person name="Conrad A.L."/>
            <person name="Dejesa L.C."/>
            <person name="Hao J."/>
            <person name="Honchak B.M."/>
            <person name="Karbach L.E."/>
            <person name="Kurdoglu A."/>
            <person name="Lahiri S."/>
            <person name="Mastrian S.D."/>
            <person name="Miyashita H."/>
            <person name="Page L."/>
            <person name="Ramakrishna P."/>
            <person name="Satoh S."/>
            <person name="Sattley W.M."/>
            <person name="Shimada Y."/>
            <person name="Taylor H.L."/>
            <person name="Tomo T."/>
            <person name="Tsuchiya T."/>
            <person name="Wang Z.T."/>
            <person name="Raymond J."/>
            <person name="Mimuro M."/>
            <person name="Blankenship R.E."/>
            <person name="Touchman J.W."/>
        </authorList>
    </citation>
    <scope>NUCLEOTIDE SEQUENCE [LARGE SCALE GENOMIC DNA]</scope>
    <source>
        <strain evidence="2">MBIC 11017</strain>
    </source>
</reference>
<organism evidence="1 2">
    <name type="scientific">Acaryochloris marina (strain MBIC 11017)</name>
    <dbReference type="NCBI Taxonomy" id="329726"/>
    <lineage>
        <taxon>Bacteria</taxon>
        <taxon>Bacillati</taxon>
        <taxon>Cyanobacteriota</taxon>
        <taxon>Cyanophyceae</taxon>
        <taxon>Acaryochloridales</taxon>
        <taxon>Acaryochloridaceae</taxon>
        <taxon>Acaryochloris</taxon>
    </lineage>
</organism>
<name>B0CG10_ACAM1</name>
<sequence length="82" mass="9469">MQAMVYRQQKVLDLNKFKHRYHTSKDDAVLIKINAAKATKADRELGNVNSVAQTLHIQTSSNHVGWIAPLHIQNLEQYQDRE</sequence>
<dbReference type="HOGENOM" id="CLU_2550504_0_0_3"/>
<proteinExistence type="predicted"/>
<evidence type="ECO:0000313" key="2">
    <source>
        <dbReference type="Proteomes" id="UP000000268"/>
    </source>
</evidence>
<dbReference type="Proteomes" id="UP000000268">
    <property type="component" value="Chromosome"/>
</dbReference>
<accession>B0CG10</accession>
<keyword evidence="2" id="KW-1185">Reference proteome</keyword>
<dbReference type="AlphaFoldDB" id="B0CG10"/>
<protein>
    <submittedName>
        <fullName evidence="1">Uncharacterized protein</fullName>
    </submittedName>
</protein>